<dbReference type="RefSeq" id="WP_202061934.1">
    <property type="nucleotide sequence ID" value="NZ_JAEQMY010000026.1"/>
</dbReference>
<gene>
    <name evidence="3" type="ORF">JKG68_17115</name>
</gene>
<organism evidence="3 4">
    <name type="scientific">Microvirga aerilata</name>
    <dbReference type="NCBI Taxonomy" id="670292"/>
    <lineage>
        <taxon>Bacteria</taxon>
        <taxon>Pseudomonadati</taxon>
        <taxon>Pseudomonadota</taxon>
        <taxon>Alphaproteobacteria</taxon>
        <taxon>Hyphomicrobiales</taxon>
        <taxon>Methylobacteriaceae</taxon>
        <taxon>Microvirga</taxon>
    </lineage>
</organism>
<name>A0A936ZJE1_9HYPH</name>
<dbReference type="PROSITE" id="PS50110">
    <property type="entry name" value="RESPONSE_REGULATORY"/>
    <property type="match status" value="1"/>
</dbReference>
<dbReference type="Proteomes" id="UP000605848">
    <property type="component" value="Unassembled WGS sequence"/>
</dbReference>
<protein>
    <submittedName>
        <fullName evidence="3">Response regulator transcription factor</fullName>
    </submittedName>
</protein>
<dbReference type="EMBL" id="JAEQMY010000026">
    <property type="protein sequence ID" value="MBL0405683.1"/>
    <property type="molecule type" value="Genomic_DNA"/>
</dbReference>
<evidence type="ECO:0000313" key="3">
    <source>
        <dbReference type="EMBL" id="MBL0405683.1"/>
    </source>
</evidence>
<comment type="caution">
    <text evidence="1">Lacks conserved residue(s) required for the propagation of feature annotation.</text>
</comment>
<dbReference type="InterPro" id="IPR001789">
    <property type="entry name" value="Sig_transdc_resp-reg_receiver"/>
</dbReference>
<accession>A0A936ZJE1</accession>
<keyword evidence="4" id="KW-1185">Reference proteome</keyword>
<dbReference type="GO" id="GO:0000160">
    <property type="term" value="P:phosphorelay signal transduction system"/>
    <property type="evidence" value="ECO:0007669"/>
    <property type="project" value="InterPro"/>
</dbReference>
<comment type="caution">
    <text evidence="3">The sequence shown here is derived from an EMBL/GenBank/DDBJ whole genome shotgun (WGS) entry which is preliminary data.</text>
</comment>
<sequence>MRAVTPALRVVLADDHPVFLGGLQALIRTDPMFEVVATRPNGTAAL</sequence>
<dbReference type="AlphaFoldDB" id="A0A936ZJE1"/>
<reference evidence="3" key="1">
    <citation type="submission" date="2021-01" db="EMBL/GenBank/DDBJ databases">
        <title>Microvirga sp.</title>
        <authorList>
            <person name="Kim M.K."/>
        </authorList>
    </citation>
    <scope>NUCLEOTIDE SEQUENCE</scope>
    <source>
        <strain evidence="3">5420S-16</strain>
    </source>
</reference>
<evidence type="ECO:0000256" key="1">
    <source>
        <dbReference type="PROSITE-ProRule" id="PRU00169"/>
    </source>
</evidence>
<evidence type="ECO:0000259" key="2">
    <source>
        <dbReference type="PROSITE" id="PS50110"/>
    </source>
</evidence>
<proteinExistence type="predicted"/>
<feature type="domain" description="Response regulatory" evidence="2">
    <location>
        <begin position="9"/>
        <end position="46"/>
    </location>
</feature>
<evidence type="ECO:0000313" key="4">
    <source>
        <dbReference type="Proteomes" id="UP000605848"/>
    </source>
</evidence>